<dbReference type="Proteomes" id="UP001501510">
    <property type="component" value="Unassembled WGS sequence"/>
</dbReference>
<dbReference type="NCBIfam" id="TIGR02833">
    <property type="entry name" value="spore_III_AB"/>
    <property type="match status" value="1"/>
</dbReference>
<name>A0ABN1JNN7_9CLOT</name>
<protein>
    <submittedName>
        <fullName evidence="2">Stage III sporulation protein SpoIIIAB</fullName>
    </submittedName>
</protein>
<evidence type="ECO:0000256" key="1">
    <source>
        <dbReference type="SAM" id="Phobius"/>
    </source>
</evidence>
<keyword evidence="3" id="KW-1185">Reference proteome</keyword>
<dbReference type="EMBL" id="BAAACG010000010">
    <property type="protein sequence ID" value="GAA0743519.1"/>
    <property type="molecule type" value="Genomic_DNA"/>
</dbReference>
<dbReference type="Pfam" id="PF09548">
    <property type="entry name" value="Spore_III_AB"/>
    <property type="match status" value="1"/>
</dbReference>
<feature type="transmembrane region" description="Helical" evidence="1">
    <location>
        <begin position="20"/>
        <end position="39"/>
    </location>
</feature>
<dbReference type="PIRSF" id="PIRSF021435">
    <property type="entry name" value="SpoIIIAB"/>
    <property type="match status" value="1"/>
</dbReference>
<sequence>MNMYMILIRKQKFEVLHMFKIVGSLMVFIGCLSWGFLYADKFRKRSKELTELERCINELQNEVTYTYTPIPEILYKISRKSIEPIGAIFENISTKLRDHKVDSVYEAFYETFKSQKDSININEEDINIMLDLSKSLGQSDVEGQKRIIELTLYNLRRQSSLAKENMDKNIKMYRYLGLTIGATLVIMFV</sequence>
<keyword evidence="1" id="KW-0472">Membrane</keyword>
<evidence type="ECO:0000313" key="2">
    <source>
        <dbReference type="EMBL" id="GAA0743519.1"/>
    </source>
</evidence>
<organism evidence="2 3">
    <name type="scientific">Clostridium oceanicum</name>
    <dbReference type="NCBI Taxonomy" id="1543"/>
    <lineage>
        <taxon>Bacteria</taxon>
        <taxon>Bacillati</taxon>
        <taxon>Bacillota</taxon>
        <taxon>Clostridia</taxon>
        <taxon>Eubacteriales</taxon>
        <taxon>Clostridiaceae</taxon>
        <taxon>Clostridium</taxon>
    </lineage>
</organism>
<gene>
    <name evidence="2" type="primary">spoIIIAB</name>
    <name evidence="2" type="ORF">GCM10008906_27390</name>
</gene>
<proteinExistence type="predicted"/>
<accession>A0ABN1JNN7</accession>
<dbReference type="InterPro" id="IPR014198">
    <property type="entry name" value="Spore_III_AB"/>
</dbReference>
<keyword evidence="1" id="KW-0812">Transmembrane</keyword>
<evidence type="ECO:0000313" key="3">
    <source>
        <dbReference type="Proteomes" id="UP001501510"/>
    </source>
</evidence>
<comment type="caution">
    <text evidence="2">The sequence shown here is derived from an EMBL/GenBank/DDBJ whole genome shotgun (WGS) entry which is preliminary data.</text>
</comment>
<reference evidence="2 3" key="1">
    <citation type="journal article" date="2019" name="Int. J. Syst. Evol. Microbiol.">
        <title>The Global Catalogue of Microorganisms (GCM) 10K type strain sequencing project: providing services to taxonomists for standard genome sequencing and annotation.</title>
        <authorList>
            <consortium name="The Broad Institute Genomics Platform"/>
            <consortium name="The Broad Institute Genome Sequencing Center for Infectious Disease"/>
            <person name="Wu L."/>
            <person name="Ma J."/>
        </authorList>
    </citation>
    <scope>NUCLEOTIDE SEQUENCE [LARGE SCALE GENOMIC DNA]</scope>
    <source>
        <strain evidence="2 3">JCM 1407</strain>
    </source>
</reference>
<feature type="transmembrane region" description="Helical" evidence="1">
    <location>
        <begin position="172"/>
        <end position="188"/>
    </location>
</feature>
<keyword evidence="1" id="KW-1133">Transmembrane helix</keyword>